<dbReference type="Pfam" id="PF07693">
    <property type="entry name" value="KAP_NTPase"/>
    <property type="match status" value="1"/>
</dbReference>
<organism evidence="3 4">
    <name type="scientific">Paraburkholderia phenazinium</name>
    <dbReference type="NCBI Taxonomy" id="60549"/>
    <lineage>
        <taxon>Bacteria</taxon>
        <taxon>Pseudomonadati</taxon>
        <taxon>Pseudomonadota</taxon>
        <taxon>Betaproteobacteria</taxon>
        <taxon>Burkholderiales</taxon>
        <taxon>Burkholderiaceae</taxon>
        <taxon>Paraburkholderia</taxon>
    </lineage>
</organism>
<dbReference type="EMBL" id="FSRM01000001">
    <property type="protein sequence ID" value="SIN80639.1"/>
    <property type="molecule type" value="Genomic_DNA"/>
</dbReference>
<evidence type="ECO:0000259" key="2">
    <source>
        <dbReference type="Pfam" id="PF07693"/>
    </source>
</evidence>
<keyword evidence="1" id="KW-0812">Transmembrane</keyword>
<sequence length="905" mass="99566">MMPSKANPKLLPDVPHLDDRLGGAHKQLAESITKLILTSDGGKSIKLDGFWGSGKSTVVGMLTKLLERLETGEHATRPAEEYSTLVFQYDAWVHVGDPLRRAFMTSLLMKLSGAKWIDFTNNLAKGGRWERELAKLSKRLKVSSKTVHPNFDDVSKLILGGLIALGIVAPTAFGALSDALRDWDAGARLSFAGAAWLVLTGFFYFSSGRMLNIVVKRAANAETTETIEEAEPTSIEFQGAFGTLLGEVLKKESRRLVIVVDNLDRIDEKEASDIWTLLRSFLDNPSFAAEPWFKRLWVVVPLASSRTSESDGNRRAVADSGLSNFDKIFQVSFTVPPPLLHSWKNYLAELLEKVFGKDDTGDHDEILRLYEEIPPPGRMTPRAIVTFVNRLVAAKVEWDDAVPLSCLAAYELCAPKLDVSSCQPPEVVARILPIERLNDVFAMLHYRASSLDDASYLTISPEIEKALDAGDSKQLRELLKRTPSGRYVLDKYVRSDLKKLGSQQERLFQFLCALAPLCKEENADSSEPLLIPASLRRHLVEAACQTLSETSSLHLRNDNLVSGIDAFLSIVANDARSASVVVKLLAGMKASSEQDGNGYGTIWERWKDNFTLLLARKNIREYIEQTGFKFTLPVSPTQWAEVVQCLQKSDQTWALQACSSEQSVETLIEWVTSGLDQYLVSDAARALLKQLANDNGEPVVKAFMSSVAQKISLIANGNPTIQPPTIDVAASAISVMISDFPDHAFPPLRTLTRNTSLFSYIAAAQSQNQLACKFVFCIAAYLGLEKEPMTPGKISSTAMSGQQAYVQTMQGNAVRAPSDVSAYCDVLSGLQRFDLLPDLVGNTAYAALGKQLVIGLASDKRFIEMLTSGVLDANEFAVRYIPVPDLRKAYLEALPSSFQPVPDVS</sequence>
<dbReference type="InterPro" id="IPR027417">
    <property type="entry name" value="P-loop_NTPase"/>
</dbReference>
<feature type="transmembrane region" description="Helical" evidence="1">
    <location>
        <begin position="189"/>
        <end position="207"/>
    </location>
</feature>
<name>A0A1N6EC84_9BURK</name>
<gene>
    <name evidence="3" type="ORF">SAMN05444168_0442</name>
</gene>
<accession>A0A1N6EC84</accession>
<evidence type="ECO:0000313" key="4">
    <source>
        <dbReference type="Proteomes" id="UP000184693"/>
    </source>
</evidence>
<evidence type="ECO:0000313" key="3">
    <source>
        <dbReference type="EMBL" id="SIN80639.1"/>
    </source>
</evidence>
<dbReference type="SUPFAM" id="SSF52540">
    <property type="entry name" value="P-loop containing nucleoside triphosphate hydrolases"/>
    <property type="match status" value="1"/>
</dbReference>
<feature type="domain" description="KAP NTPase" evidence="2">
    <location>
        <begin position="27"/>
        <end position="392"/>
    </location>
</feature>
<keyword evidence="1" id="KW-1133">Transmembrane helix</keyword>
<proteinExistence type="predicted"/>
<dbReference type="InterPro" id="IPR011646">
    <property type="entry name" value="KAP_P-loop"/>
</dbReference>
<keyword evidence="1" id="KW-0472">Membrane</keyword>
<reference evidence="3 4" key="1">
    <citation type="submission" date="2016-11" db="EMBL/GenBank/DDBJ databases">
        <authorList>
            <person name="Jaros S."/>
            <person name="Januszkiewicz K."/>
            <person name="Wedrychowicz H."/>
        </authorList>
    </citation>
    <scope>NUCLEOTIDE SEQUENCE [LARGE SCALE GENOMIC DNA]</scope>
    <source>
        <strain evidence="3 4">GAS86</strain>
    </source>
</reference>
<dbReference type="AlphaFoldDB" id="A0A1N6EC84"/>
<evidence type="ECO:0000256" key="1">
    <source>
        <dbReference type="SAM" id="Phobius"/>
    </source>
</evidence>
<feature type="transmembrane region" description="Helical" evidence="1">
    <location>
        <begin position="157"/>
        <end position="177"/>
    </location>
</feature>
<protein>
    <submittedName>
        <fullName evidence="3">KAP family P-loop domain-containing protein</fullName>
    </submittedName>
</protein>
<dbReference type="Proteomes" id="UP000184693">
    <property type="component" value="Unassembled WGS sequence"/>
</dbReference>